<gene>
    <name evidence="2" type="ORF">BN2476_600033</name>
</gene>
<name>A0A1N7SLH9_9BURK</name>
<comment type="caution">
    <text evidence="2">The sequence shown here is derived from an EMBL/GenBank/DDBJ whole genome shotgun (WGS) entry which is preliminary data.</text>
</comment>
<reference evidence="2" key="1">
    <citation type="submission" date="2016-12" db="EMBL/GenBank/DDBJ databases">
        <authorList>
            <person name="Moulin L."/>
        </authorList>
    </citation>
    <scope>NUCLEOTIDE SEQUENCE [LARGE SCALE GENOMIC DNA]</scope>
    <source>
        <strain evidence="2">STM 7183</strain>
    </source>
</reference>
<evidence type="ECO:0000256" key="1">
    <source>
        <dbReference type="SAM" id="MobiDB-lite"/>
    </source>
</evidence>
<evidence type="ECO:0000313" key="3">
    <source>
        <dbReference type="Proteomes" id="UP000195569"/>
    </source>
</evidence>
<protein>
    <submittedName>
        <fullName evidence="2">Uncharacterized protein</fullName>
    </submittedName>
</protein>
<accession>A0A1N7SLH9</accession>
<dbReference type="AlphaFoldDB" id="A0A1N7SLH9"/>
<feature type="region of interest" description="Disordered" evidence="1">
    <location>
        <begin position="1"/>
        <end position="28"/>
    </location>
</feature>
<dbReference type="EMBL" id="CYGY02000060">
    <property type="protein sequence ID" value="SIT47819.1"/>
    <property type="molecule type" value="Genomic_DNA"/>
</dbReference>
<proteinExistence type="predicted"/>
<organism evidence="2 3">
    <name type="scientific">Paraburkholderia piptadeniae</name>
    <dbReference type="NCBI Taxonomy" id="1701573"/>
    <lineage>
        <taxon>Bacteria</taxon>
        <taxon>Pseudomonadati</taxon>
        <taxon>Pseudomonadota</taxon>
        <taxon>Betaproteobacteria</taxon>
        <taxon>Burkholderiales</taxon>
        <taxon>Burkholderiaceae</taxon>
        <taxon>Paraburkholderia</taxon>
    </lineage>
</organism>
<sequence length="61" mass="6751">MRGRRRIDGGADSGSQDMEEASRNTGGASLFNRSCQAFRASIKFRSHIRWIAENCSGRDCA</sequence>
<evidence type="ECO:0000313" key="2">
    <source>
        <dbReference type="EMBL" id="SIT47819.1"/>
    </source>
</evidence>
<keyword evidence="3" id="KW-1185">Reference proteome</keyword>
<dbReference type="Proteomes" id="UP000195569">
    <property type="component" value="Unassembled WGS sequence"/>
</dbReference>